<dbReference type="EMBL" id="KI630420">
    <property type="protein sequence ID" value="EYU40187.1"/>
    <property type="molecule type" value="Genomic_DNA"/>
</dbReference>
<dbReference type="CDD" id="cd15797">
    <property type="entry name" value="PMEI"/>
    <property type="match status" value="1"/>
</dbReference>
<protein>
    <recommendedName>
        <fullName evidence="5">Pectinesterase inhibitor domain-containing protein</fullName>
    </recommendedName>
</protein>
<name>A0A022RIC9_ERYGU</name>
<evidence type="ECO:0000256" key="1">
    <source>
        <dbReference type="ARBA" id="ARBA00022729"/>
    </source>
</evidence>
<feature type="domain" description="Pectinesterase inhibitor" evidence="5">
    <location>
        <begin position="37"/>
        <end position="182"/>
    </location>
</feature>
<dbReference type="GO" id="GO:0046910">
    <property type="term" value="F:pectinesterase inhibitor activity"/>
    <property type="evidence" value="ECO:0007669"/>
    <property type="project" value="InterPro"/>
</dbReference>
<feature type="chain" id="PRO_5001505099" description="Pectinesterase inhibitor domain-containing protein" evidence="4">
    <location>
        <begin position="25"/>
        <end position="191"/>
    </location>
</feature>
<dbReference type="AlphaFoldDB" id="A0A022RIC9"/>
<proteinExistence type="inferred from homology"/>
<evidence type="ECO:0000259" key="5">
    <source>
        <dbReference type="SMART" id="SM00856"/>
    </source>
</evidence>
<dbReference type="Gene3D" id="1.20.140.40">
    <property type="entry name" value="Invertase/pectin methylesterase inhibitor family protein"/>
    <property type="match status" value="1"/>
</dbReference>
<dbReference type="InterPro" id="IPR052421">
    <property type="entry name" value="PCW_Enzyme_Inhibitor"/>
</dbReference>
<comment type="similarity">
    <text evidence="3">Belongs to the PMEI family.</text>
</comment>
<dbReference type="SMART" id="SM00856">
    <property type="entry name" value="PMEI"/>
    <property type="match status" value="1"/>
</dbReference>
<accession>A0A022RIC9</accession>
<dbReference type="PANTHER" id="PTHR36710">
    <property type="entry name" value="PECTINESTERASE INHIBITOR-LIKE"/>
    <property type="match status" value="1"/>
</dbReference>
<dbReference type="NCBIfam" id="TIGR01614">
    <property type="entry name" value="PME_inhib"/>
    <property type="match status" value="1"/>
</dbReference>
<dbReference type="InterPro" id="IPR006501">
    <property type="entry name" value="Pectinesterase_inhib_dom"/>
</dbReference>
<dbReference type="InterPro" id="IPR035513">
    <property type="entry name" value="Invertase/methylesterase_inhib"/>
</dbReference>
<keyword evidence="2" id="KW-1015">Disulfide bond</keyword>
<keyword evidence="1 4" id="KW-0732">Signal</keyword>
<feature type="signal peptide" evidence="4">
    <location>
        <begin position="1"/>
        <end position="24"/>
    </location>
</feature>
<dbReference type="KEGG" id="egt:105954937"/>
<dbReference type="OrthoDB" id="764172at2759"/>
<dbReference type="InterPro" id="IPR034086">
    <property type="entry name" value="PMEI_plant"/>
</dbReference>
<keyword evidence="7" id="KW-1185">Reference proteome</keyword>
<evidence type="ECO:0000256" key="4">
    <source>
        <dbReference type="SAM" id="SignalP"/>
    </source>
</evidence>
<gene>
    <name evidence="6" type="ORF">MIMGU_mgv1a022136mg</name>
</gene>
<dbReference type="PANTHER" id="PTHR36710:SF4">
    <property type="entry name" value="PLANT INVERTASE_PECTIN METHYLESTERASE INHIBITOR SUPERFAMILY PROTEIN"/>
    <property type="match status" value="1"/>
</dbReference>
<evidence type="ECO:0000256" key="2">
    <source>
        <dbReference type="ARBA" id="ARBA00023157"/>
    </source>
</evidence>
<evidence type="ECO:0000313" key="7">
    <source>
        <dbReference type="Proteomes" id="UP000030748"/>
    </source>
</evidence>
<dbReference type="OMA" id="YEACIDK"/>
<dbReference type="Proteomes" id="UP000030748">
    <property type="component" value="Unassembled WGS sequence"/>
</dbReference>
<evidence type="ECO:0000313" key="6">
    <source>
        <dbReference type="EMBL" id="EYU40187.1"/>
    </source>
</evidence>
<dbReference type="SUPFAM" id="SSF101148">
    <property type="entry name" value="Plant invertase/pectin methylesterase inhibitor"/>
    <property type="match status" value="1"/>
</dbReference>
<evidence type="ECO:0000256" key="3">
    <source>
        <dbReference type="ARBA" id="ARBA00038471"/>
    </source>
</evidence>
<reference evidence="6 7" key="1">
    <citation type="journal article" date="2013" name="Proc. Natl. Acad. Sci. U.S.A.">
        <title>Fine-scale variation in meiotic recombination in Mimulus inferred from population shotgun sequencing.</title>
        <authorList>
            <person name="Hellsten U."/>
            <person name="Wright K.M."/>
            <person name="Jenkins J."/>
            <person name="Shu S."/>
            <person name="Yuan Y."/>
            <person name="Wessler S.R."/>
            <person name="Schmutz J."/>
            <person name="Willis J.H."/>
            <person name="Rokhsar D.S."/>
        </authorList>
    </citation>
    <scope>NUCLEOTIDE SEQUENCE [LARGE SCALE GENOMIC DNA]</scope>
    <source>
        <strain evidence="7">cv. DUN x IM62</strain>
    </source>
</reference>
<sequence length="191" mass="20869">MESPNALSFILKLMLVFYLLNIAANNVNYGSAANTKPKINLISAICPKTSNPKKCLFLLNVNSSTRGAPTLRDLGVVTLGISINKANTSIRSINNSLRFVDKPPTKQIYEACIDKFKSSIDMLSEAKQMVTANNFAPARKVLEQVVHVPSTCQKELAKAGPPTVVRLANAISDWFFDIAFVIVKELEAGKN</sequence>
<organism evidence="6 7">
    <name type="scientific">Erythranthe guttata</name>
    <name type="common">Yellow monkey flower</name>
    <name type="synonym">Mimulus guttatus</name>
    <dbReference type="NCBI Taxonomy" id="4155"/>
    <lineage>
        <taxon>Eukaryota</taxon>
        <taxon>Viridiplantae</taxon>
        <taxon>Streptophyta</taxon>
        <taxon>Embryophyta</taxon>
        <taxon>Tracheophyta</taxon>
        <taxon>Spermatophyta</taxon>
        <taxon>Magnoliopsida</taxon>
        <taxon>eudicotyledons</taxon>
        <taxon>Gunneridae</taxon>
        <taxon>Pentapetalae</taxon>
        <taxon>asterids</taxon>
        <taxon>lamiids</taxon>
        <taxon>Lamiales</taxon>
        <taxon>Phrymaceae</taxon>
        <taxon>Erythranthe</taxon>
    </lineage>
</organism>
<dbReference type="Pfam" id="PF04043">
    <property type="entry name" value="PMEI"/>
    <property type="match status" value="1"/>
</dbReference>